<keyword evidence="2" id="KW-1185">Reference proteome</keyword>
<reference evidence="1" key="1">
    <citation type="submission" date="2022-10" db="EMBL/GenBank/DDBJ databases">
        <title>Tapping the CABI collections for fungal endophytes: first genome assemblies for Collariella, Neodidymelliopsis, Ascochyta clinopodiicola, Didymella pomorum, Didymosphaeria variabile, Neocosmospora piperis and Neocucurbitaria cava.</title>
        <authorList>
            <person name="Hill R."/>
        </authorList>
    </citation>
    <scope>NUCLEOTIDE SEQUENCE</scope>
    <source>
        <strain evidence="1">IMI 356814</strain>
    </source>
</reference>
<evidence type="ECO:0000313" key="1">
    <source>
        <dbReference type="EMBL" id="KAJ4364669.1"/>
    </source>
</evidence>
<dbReference type="OrthoDB" id="4252443at2759"/>
<dbReference type="AlphaFoldDB" id="A0A9W8Y1J5"/>
<name>A0A9W8Y1J5_9PLEO</name>
<accession>A0A9W8Y1J5</accession>
<dbReference type="Proteomes" id="UP001140560">
    <property type="component" value="Unassembled WGS sequence"/>
</dbReference>
<comment type="caution">
    <text evidence="1">The sequence shown here is derived from an EMBL/GenBank/DDBJ whole genome shotgun (WGS) entry which is preliminary data.</text>
</comment>
<gene>
    <name evidence="1" type="ORF">N0V83_009266</name>
</gene>
<sequence length="142" mass="16244">MQLYRTIDLSPHSAELQCEPNGVMYHPVPPDFLQRKWTRLDYDVFLKQKTFVQTLEKTPSLGKNVRELRWTVLDLSDLDEEECEDLGVVFEGKRGGSGGAWTDDYAYWIEESESDEDDDDWDSMHATVGGEYPCSSICVVGL</sequence>
<evidence type="ECO:0000313" key="2">
    <source>
        <dbReference type="Proteomes" id="UP001140560"/>
    </source>
</evidence>
<proteinExistence type="predicted"/>
<dbReference type="EMBL" id="JAPEUY010000017">
    <property type="protein sequence ID" value="KAJ4364669.1"/>
    <property type="molecule type" value="Genomic_DNA"/>
</dbReference>
<organism evidence="1 2">
    <name type="scientific">Neocucurbitaria cava</name>
    <dbReference type="NCBI Taxonomy" id="798079"/>
    <lineage>
        <taxon>Eukaryota</taxon>
        <taxon>Fungi</taxon>
        <taxon>Dikarya</taxon>
        <taxon>Ascomycota</taxon>
        <taxon>Pezizomycotina</taxon>
        <taxon>Dothideomycetes</taxon>
        <taxon>Pleosporomycetidae</taxon>
        <taxon>Pleosporales</taxon>
        <taxon>Pleosporineae</taxon>
        <taxon>Cucurbitariaceae</taxon>
        <taxon>Neocucurbitaria</taxon>
    </lineage>
</organism>
<protein>
    <submittedName>
        <fullName evidence="1">Uncharacterized protein</fullName>
    </submittedName>
</protein>